<evidence type="ECO:0000256" key="2">
    <source>
        <dbReference type="ARBA" id="ARBA00022679"/>
    </source>
</evidence>
<dbReference type="OrthoDB" id="7055795at2"/>
<dbReference type="PRINTS" id="PR00866">
    <property type="entry name" value="RNADNAPOLMS"/>
</dbReference>
<dbReference type="CDD" id="cd03487">
    <property type="entry name" value="RT_Bac_retron_II"/>
    <property type="match status" value="1"/>
</dbReference>
<dbReference type="InterPro" id="IPR043502">
    <property type="entry name" value="DNA/RNA_pol_sf"/>
</dbReference>
<dbReference type="PANTHER" id="PTHR34047">
    <property type="entry name" value="NUCLEAR INTRON MATURASE 1, MITOCHONDRIAL-RELATED"/>
    <property type="match status" value="1"/>
</dbReference>
<dbReference type="InterPro" id="IPR051083">
    <property type="entry name" value="GrpII_Intron_Splice-Mob/Def"/>
</dbReference>
<keyword evidence="4" id="KW-0479">Metal-binding</keyword>
<keyword evidence="5" id="KW-0460">Magnesium</keyword>
<keyword evidence="12" id="KW-1185">Reference proteome</keyword>
<evidence type="ECO:0000256" key="6">
    <source>
        <dbReference type="ARBA" id="ARBA00022918"/>
    </source>
</evidence>
<dbReference type="PROSITE" id="PS50878">
    <property type="entry name" value="RT_POL"/>
    <property type="match status" value="1"/>
</dbReference>
<dbReference type="RefSeq" id="WP_088618141.1">
    <property type="nucleotide sequence ID" value="NZ_CP022129.1"/>
</dbReference>
<reference evidence="11 12" key="1">
    <citation type="submission" date="2017-06" db="EMBL/GenBank/DDBJ databases">
        <title>Genome Sequencing of the methanotroph Methylovulum psychrotolerants str. HV10-M2 isolated from a high-altitude environment.</title>
        <authorList>
            <person name="Mateos-Rivera A."/>
        </authorList>
    </citation>
    <scope>NUCLEOTIDE SEQUENCE [LARGE SCALE GENOMIC DNA]</scope>
    <source>
        <strain evidence="11 12">HV10_M2</strain>
    </source>
</reference>
<sequence length="315" mass="36856">MKKTSLSLQEAFDSTFHHKLNFDDFLNLNLPQEYQKISNAKVNPSPKLKKYLRFLNSFVFDYVKINTNVVHSYRHEKSTYTAVVPHCHSKFFFQTDIKDFFHKITKQDVEKILDTALDNVPIYDIHQYKSELLNITTIDDILPVGFPTSPNISNSFLSDFDDALEGYCIKNEIIYTRYSDDIFLSSNAKDSLMSIQNTISDYLNELYDRRVKINAYKTKHTHKGSKIKMLGMVILPSGKISVDIKLKQQIEVLFHFYINDKDKFADYLKNHYQGDFSKVSGQLNHINTIDKSYLDKLRKKYGNFIVDSFYHQSID</sequence>
<dbReference type="GO" id="GO:0003723">
    <property type="term" value="F:RNA binding"/>
    <property type="evidence" value="ECO:0007669"/>
    <property type="project" value="InterPro"/>
</dbReference>
<dbReference type="Pfam" id="PF00078">
    <property type="entry name" value="RVT_1"/>
    <property type="match status" value="1"/>
</dbReference>
<dbReference type="AlphaFoldDB" id="A0A1Z4BVF4"/>
<dbReference type="InterPro" id="IPR043128">
    <property type="entry name" value="Rev_trsase/Diguanyl_cyclase"/>
</dbReference>
<dbReference type="InterPro" id="IPR000477">
    <property type="entry name" value="RT_dom"/>
</dbReference>
<organism evidence="11 12">
    <name type="scientific">Methylovulum psychrotolerans</name>
    <dbReference type="NCBI Taxonomy" id="1704499"/>
    <lineage>
        <taxon>Bacteria</taxon>
        <taxon>Pseudomonadati</taxon>
        <taxon>Pseudomonadota</taxon>
        <taxon>Gammaproteobacteria</taxon>
        <taxon>Methylococcales</taxon>
        <taxon>Methylococcaceae</taxon>
        <taxon>Methylovulum</taxon>
    </lineage>
</organism>
<keyword evidence="2" id="KW-0808">Transferase</keyword>
<keyword evidence="3" id="KW-0548">Nucleotidyltransferase</keyword>
<dbReference type="PANTHER" id="PTHR34047:SF7">
    <property type="entry name" value="RNA-DIRECTED DNA POLYMERASE"/>
    <property type="match status" value="1"/>
</dbReference>
<dbReference type="GO" id="GO:0003964">
    <property type="term" value="F:RNA-directed DNA polymerase activity"/>
    <property type="evidence" value="ECO:0007669"/>
    <property type="project" value="UniProtKB-KW"/>
</dbReference>
<evidence type="ECO:0000256" key="8">
    <source>
        <dbReference type="ARBA" id="ARBA00034120"/>
    </source>
</evidence>
<gene>
    <name evidence="11" type="ORF">CEK71_03810</name>
</gene>
<evidence type="ECO:0000256" key="3">
    <source>
        <dbReference type="ARBA" id="ARBA00022695"/>
    </source>
</evidence>
<evidence type="ECO:0000313" key="11">
    <source>
        <dbReference type="EMBL" id="ASF45258.1"/>
    </source>
</evidence>
<dbReference type="GO" id="GO:0051607">
    <property type="term" value="P:defense response to virus"/>
    <property type="evidence" value="ECO:0007669"/>
    <property type="project" value="UniProtKB-KW"/>
</dbReference>
<evidence type="ECO:0000256" key="7">
    <source>
        <dbReference type="ARBA" id="ARBA00023118"/>
    </source>
</evidence>
<keyword evidence="6 11" id="KW-0695">RNA-directed DNA polymerase</keyword>
<dbReference type="InterPro" id="IPR000123">
    <property type="entry name" value="Reverse_transcriptase_msDNA"/>
</dbReference>
<dbReference type="SUPFAM" id="SSF56672">
    <property type="entry name" value="DNA/RNA polymerases"/>
    <property type="match status" value="1"/>
</dbReference>
<evidence type="ECO:0000256" key="1">
    <source>
        <dbReference type="ARBA" id="ARBA00012493"/>
    </source>
</evidence>
<dbReference type="GO" id="GO:0046872">
    <property type="term" value="F:metal ion binding"/>
    <property type="evidence" value="ECO:0007669"/>
    <property type="project" value="UniProtKB-KW"/>
</dbReference>
<dbReference type="EC" id="2.7.7.49" evidence="1"/>
<dbReference type="KEGG" id="mpsy:CEK71_03810"/>
<keyword evidence="7" id="KW-0051">Antiviral defense</keyword>
<evidence type="ECO:0000256" key="9">
    <source>
        <dbReference type="ARBA" id="ARBA00048173"/>
    </source>
</evidence>
<evidence type="ECO:0000313" key="12">
    <source>
        <dbReference type="Proteomes" id="UP000197019"/>
    </source>
</evidence>
<name>A0A1Z4BVF4_9GAMM</name>
<feature type="domain" description="Reverse transcriptase" evidence="10">
    <location>
        <begin position="1"/>
        <end position="234"/>
    </location>
</feature>
<comment type="similarity">
    <text evidence="8">Belongs to the bacterial reverse transcriptase family.</text>
</comment>
<protein>
    <recommendedName>
        <fullName evidence="1">RNA-directed DNA polymerase</fullName>
        <ecNumber evidence="1">2.7.7.49</ecNumber>
    </recommendedName>
</protein>
<proteinExistence type="inferred from homology"/>
<accession>A0A1Z4BVF4</accession>
<dbReference type="Gene3D" id="3.30.70.270">
    <property type="match status" value="1"/>
</dbReference>
<evidence type="ECO:0000256" key="5">
    <source>
        <dbReference type="ARBA" id="ARBA00022842"/>
    </source>
</evidence>
<evidence type="ECO:0000256" key="4">
    <source>
        <dbReference type="ARBA" id="ARBA00022723"/>
    </source>
</evidence>
<dbReference type="EMBL" id="CP022129">
    <property type="protein sequence ID" value="ASF45258.1"/>
    <property type="molecule type" value="Genomic_DNA"/>
</dbReference>
<dbReference type="Proteomes" id="UP000197019">
    <property type="component" value="Chromosome"/>
</dbReference>
<evidence type="ECO:0000259" key="10">
    <source>
        <dbReference type="PROSITE" id="PS50878"/>
    </source>
</evidence>
<comment type="catalytic activity">
    <reaction evidence="9">
        <text>DNA(n) + a 2'-deoxyribonucleoside 5'-triphosphate = DNA(n+1) + diphosphate</text>
        <dbReference type="Rhea" id="RHEA:22508"/>
        <dbReference type="Rhea" id="RHEA-COMP:17339"/>
        <dbReference type="Rhea" id="RHEA-COMP:17340"/>
        <dbReference type="ChEBI" id="CHEBI:33019"/>
        <dbReference type="ChEBI" id="CHEBI:61560"/>
        <dbReference type="ChEBI" id="CHEBI:173112"/>
        <dbReference type="EC" id="2.7.7.49"/>
    </reaction>
</comment>